<evidence type="ECO:0000256" key="3">
    <source>
        <dbReference type="PROSITE-ProRule" id="PRU10007"/>
    </source>
</evidence>
<dbReference type="FunFam" id="3.40.309.10:FF:000034">
    <property type="entry name" value="Aldehyde dehydrogenase, dimeric NADP-preferring"/>
    <property type="match status" value="1"/>
</dbReference>
<keyword evidence="7" id="KW-1185">Reference proteome</keyword>
<dbReference type="InterPro" id="IPR016162">
    <property type="entry name" value="Ald_DH_N"/>
</dbReference>
<feature type="active site" evidence="3">
    <location>
        <position position="178"/>
    </location>
</feature>
<dbReference type="SUPFAM" id="SSF53720">
    <property type="entry name" value="ALDH-like"/>
    <property type="match status" value="1"/>
</dbReference>
<dbReference type="Gene3D" id="3.40.309.10">
    <property type="entry name" value="Aldehyde Dehydrogenase, Chain A, domain 2"/>
    <property type="match status" value="2"/>
</dbReference>
<dbReference type="Gene3D" id="3.40.605.10">
    <property type="entry name" value="Aldehyde Dehydrogenase, Chain A, domain 1"/>
    <property type="match status" value="3"/>
</dbReference>
<organism evidence="6 7">
    <name type="scientific">Sinocyclocheilus anshuiensis</name>
    <dbReference type="NCBI Taxonomy" id="1608454"/>
    <lineage>
        <taxon>Eukaryota</taxon>
        <taxon>Metazoa</taxon>
        <taxon>Chordata</taxon>
        <taxon>Craniata</taxon>
        <taxon>Vertebrata</taxon>
        <taxon>Euteleostomi</taxon>
        <taxon>Actinopterygii</taxon>
        <taxon>Neopterygii</taxon>
        <taxon>Teleostei</taxon>
        <taxon>Ostariophysi</taxon>
        <taxon>Cypriniformes</taxon>
        <taxon>Cyprinidae</taxon>
        <taxon>Cyprininae</taxon>
        <taxon>Sinocyclocheilus</taxon>
    </lineage>
</organism>
<evidence type="ECO:0000256" key="4">
    <source>
        <dbReference type="RuleBase" id="RU003345"/>
    </source>
</evidence>
<reference evidence="6" key="1">
    <citation type="submission" date="2025-08" db="UniProtKB">
        <authorList>
            <consortium name="Ensembl"/>
        </authorList>
    </citation>
    <scope>IDENTIFICATION</scope>
</reference>
<sequence length="360" mass="40312">MEKQVVDGLREVFQSGRSRPLQYRKQQHRALHRLITERQADIEQALKQDLNRNTYNTSLFELISIENDIKLVESNMADWAAPRPVKKNLNSPLVGAIAAGNAAVLKPSELSEHSARLMKELLPLYLDKEMYQVVTGGVLETQELLRQRFDHIFYTGSSTVGKLVMEAAARHLTPVTLELGGKSPCYVDKNCDIAVACRRITWGKFANCGQTCIAPDYILCEPSIQDRIDVLPHFKIMQEEIFGPLLPIVTVNGLSEAIHFINAREKPLALYVFSSDKTVIKRMLTETSSGGVTVNDVLMHYTVDTLPFGGVGKQVMKQWNGQISWETHAVLPSLWVFYLSLPRPFGSVLPGICEQMLGSS</sequence>
<protein>
    <submittedName>
        <fullName evidence="6">Aldehyde dehydrogenase 3 family, member A1</fullName>
    </submittedName>
</protein>
<accession>A0A671K2T3</accession>
<dbReference type="AlphaFoldDB" id="A0A671K2T3"/>
<feature type="domain" description="Aldehyde dehydrogenase" evidence="5">
    <location>
        <begin position="229"/>
        <end position="324"/>
    </location>
</feature>
<dbReference type="PROSITE" id="PS00687">
    <property type="entry name" value="ALDEHYDE_DEHYDR_GLU"/>
    <property type="match status" value="1"/>
</dbReference>
<evidence type="ECO:0000313" key="6">
    <source>
        <dbReference type="Ensembl" id="ENSSANP00000000431.1"/>
    </source>
</evidence>
<dbReference type="GO" id="GO:0004028">
    <property type="term" value="F:3-chloroallyl aldehyde dehydrogenase activity"/>
    <property type="evidence" value="ECO:0007669"/>
    <property type="project" value="TreeGrafter"/>
</dbReference>
<evidence type="ECO:0000256" key="1">
    <source>
        <dbReference type="ARBA" id="ARBA00009986"/>
    </source>
</evidence>
<reference evidence="6" key="2">
    <citation type="submission" date="2025-09" db="UniProtKB">
        <authorList>
            <consortium name="Ensembl"/>
        </authorList>
    </citation>
    <scope>IDENTIFICATION</scope>
</reference>
<evidence type="ECO:0000259" key="5">
    <source>
        <dbReference type="Pfam" id="PF00171"/>
    </source>
</evidence>
<dbReference type="PANTHER" id="PTHR43570">
    <property type="entry name" value="ALDEHYDE DEHYDROGENASE"/>
    <property type="match status" value="1"/>
</dbReference>
<dbReference type="InterPro" id="IPR012394">
    <property type="entry name" value="Aldehyde_DH_NAD(P)"/>
</dbReference>
<dbReference type="Pfam" id="PF00171">
    <property type="entry name" value="Aldedh"/>
    <property type="match status" value="2"/>
</dbReference>
<dbReference type="InterPro" id="IPR029510">
    <property type="entry name" value="Ald_DH_CS_GLU"/>
</dbReference>
<name>A0A671K2T3_9TELE</name>
<comment type="similarity">
    <text evidence="1 4">Belongs to the aldehyde dehydrogenase family.</text>
</comment>
<proteinExistence type="inferred from homology"/>
<dbReference type="GO" id="GO:0006081">
    <property type="term" value="P:aldehyde metabolic process"/>
    <property type="evidence" value="ECO:0007669"/>
    <property type="project" value="InterPro"/>
</dbReference>
<dbReference type="InterPro" id="IPR015590">
    <property type="entry name" value="Aldehyde_DH_dom"/>
</dbReference>
<dbReference type="GO" id="GO:0005737">
    <property type="term" value="C:cytoplasm"/>
    <property type="evidence" value="ECO:0007669"/>
    <property type="project" value="TreeGrafter"/>
</dbReference>
<dbReference type="Ensembl" id="ENSSANT00000000489.1">
    <property type="protein sequence ID" value="ENSSANP00000000431.1"/>
    <property type="gene ID" value="ENSSANG00000000296.1"/>
</dbReference>
<dbReference type="PROSITE" id="PS00070">
    <property type="entry name" value="ALDEHYDE_DEHYDR_CYS"/>
    <property type="match status" value="1"/>
</dbReference>
<evidence type="ECO:0000313" key="7">
    <source>
        <dbReference type="Proteomes" id="UP000472260"/>
    </source>
</evidence>
<dbReference type="InterPro" id="IPR016161">
    <property type="entry name" value="Ald_DH/histidinol_DH"/>
</dbReference>
<dbReference type="PANTHER" id="PTHR43570:SF22">
    <property type="entry name" value="ALDEHYDE DEHYDROGENASE"/>
    <property type="match status" value="1"/>
</dbReference>
<dbReference type="GO" id="GO:0004029">
    <property type="term" value="F:aldehyde dehydrogenase (NAD+) activity"/>
    <property type="evidence" value="ECO:0007669"/>
    <property type="project" value="TreeGrafter"/>
</dbReference>
<feature type="domain" description="Aldehyde dehydrogenase" evidence="5">
    <location>
        <begin position="93"/>
        <end position="227"/>
    </location>
</feature>
<keyword evidence="2 4" id="KW-0560">Oxidoreductase</keyword>
<dbReference type="InterPro" id="IPR016160">
    <property type="entry name" value="Ald_DH_CS_CYS"/>
</dbReference>
<evidence type="ECO:0000256" key="2">
    <source>
        <dbReference type="ARBA" id="ARBA00023002"/>
    </source>
</evidence>
<dbReference type="InterPro" id="IPR016163">
    <property type="entry name" value="Ald_DH_C"/>
</dbReference>
<dbReference type="Proteomes" id="UP000472260">
    <property type="component" value="Unassembled WGS sequence"/>
</dbReference>